<proteinExistence type="predicted"/>
<dbReference type="EMBL" id="KE384996">
    <property type="protein sequence ID" value="KJK73307.1"/>
    <property type="molecule type" value="Genomic_DNA"/>
</dbReference>
<organism evidence="1 2">
    <name type="scientific">Metarhizium anisopliae BRIP 53293</name>
    <dbReference type="NCBI Taxonomy" id="1291518"/>
    <lineage>
        <taxon>Eukaryota</taxon>
        <taxon>Fungi</taxon>
        <taxon>Dikarya</taxon>
        <taxon>Ascomycota</taxon>
        <taxon>Pezizomycotina</taxon>
        <taxon>Sordariomycetes</taxon>
        <taxon>Hypocreomycetidae</taxon>
        <taxon>Hypocreales</taxon>
        <taxon>Clavicipitaceae</taxon>
        <taxon>Metarhizium</taxon>
    </lineage>
</organism>
<sequence length="61" mass="6692">MTMVQTASGVHVLDMKTVMTERFTLGGVHRHKSGVRIQGGETMLLGQYLGGYVRPGQLWCA</sequence>
<dbReference type="AlphaFoldDB" id="A0A0D9NH30"/>
<accession>A0A0D9NH30</accession>
<name>A0A0D9NH30_METAN</name>
<evidence type="ECO:0000313" key="1">
    <source>
        <dbReference type="EMBL" id="KJK73307.1"/>
    </source>
</evidence>
<gene>
    <name evidence="1" type="ORF">H634G_11573</name>
</gene>
<evidence type="ECO:0000313" key="2">
    <source>
        <dbReference type="Proteomes" id="UP000054544"/>
    </source>
</evidence>
<reference evidence="2" key="1">
    <citation type="journal article" date="2014" name="BMC Genomics">
        <title>The genome sequence of the biocontrol fungus Metarhizium anisopliae and comparative genomics of Metarhizium species.</title>
        <authorList>
            <person name="Pattemore J.A."/>
            <person name="Hane J.K."/>
            <person name="Williams A.H."/>
            <person name="Wilson B.A."/>
            <person name="Stodart B.J."/>
            <person name="Ash G.J."/>
        </authorList>
    </citation>
    <scope>NUCLEOTIDE SEQUENCE [LARGE SCALE GENOMIC DNA]</scope>
    <source>
        <strain evidence="2">BRIP 53293</strain>
    </source>
</reference>
<keyword evidence="2" id="KW-1185">Reference proteome</keyword>
<dbReference type="Proteomes" id="UP000054544">
    <property type="component" value="Unassembled WGS sequence"/>
</dbReference>
<protein>
    <submittedName>
        <fullName evidence="1">Uncharacterized protein</fullName>
    </submittedName>
</protein>